<accession>J9DF42</accession>
<dbReference type="PATRIC" id="fig|1220535.3.peg.1776"/>
<organism evidence="2 3">
    <name type="scientific">alpha proteobacterium IMCC14465</name>
    <dbReference type="NCBI Taxonomy" id="1220535"/>
    <lineage>
        <taxon>Bacteria</taxon>
        <taxon>Pseudomonadati</taxon>
        <taxon>Pseudomonadota</taxon>
        <taxon>Alphaproteobacteria</taxon>
        <taxon>PS1 clade</taxon>
    </lineage>
</organism>
<evidence type="ECO:0000259" key="1">
    <source>
        <dbReference type="Pfam" id="PF14588"/>
    </source>
</evidence>
<evidence type="ECO:0000313" key="3">
    <source>
        <dbReference type="Proteomes" id="UP000004836"/>
    </source>
</evidence>
<dbReference type="InterPro" id="IPR013813">
    <property type="entry name" value="Endoribo_LPSP/chorism_mut-like"/>
</dbReference>
<dbReference type="PANTHER" id="PTHR43760:SF1">
    <property type="entry name" value="ENDORIBONUCLEASE L-PSP_CHORISMATE MUTASE-LIKE DOMAIN-CONTAINING PROTEIN"/>
    <property type="match status" value="1"/>
</dbReference>
<dbReference type="PANTHER" id="PTHR43760">
    <property type="entry name" value="ENDORIBONUCLEASE-RELATED"/>
    <property type="match status" value="1"/>
</dbReference>
<feature type="domain" description="Endoribonuclease L-PSP/chorismate mutase-like" evidence="1">
    <location>
        <begin position="6"/>
        <end position="140"/>
    </location>
</feature>
<sequence length="154" mass="16150">MINPEEKINALGLILPAPKPAVANYLPFTQAGNLVMISGQGPVTASGDAIKGRLGETIEIEDGQRAAQLAALNIIAQVKVALDGDWARFGSCVRLCGFVNSTPDFTHQPAIINGASDLMVEVFGDAGRHSRSAVGVASLPMGWAVEIDAIFEVH</sequence>
<reference evidence="2 3" key="1">
    <citation type="journal article" date="2012" name="J. Bacteriol.">
        <title>Genome Sequence of Strain IMCC14465, Isolated from the East Sea, Belonging to the PS1 Clade of Alphaproteobacteria.</title>
        <authorList>
            <person name="Yang S.J."/>
            <person name="Kang I."/>
            <person name="Cho J.C."/>
        </authorList>
    </citation>
    <scope>NUCLEOTIDE SEQUENCE [LARGE SCALE GENOMIC DNA]</scope>
    <source>
        <strain evidence="2 3">IMCC14465</strain>
    </source>
</reference>
<evidence type="ECO:0000313" key="2">
    <source>
        <dbReference type="EMBL" id="EJW20491.1"/>
    </source>
</evidence>
<dbReference type="STRING" id="1220535.IMCC14465_17840"/>
<proteinExistence type="predicted"/>
<gene>
    <name evidence="2" type="ORF">IMCC14465_17840</name>
</gene>
<dbReference type="CDD" id="cd02199">
    <property type="entry name" value="YjgF_YER057c_UK114_like_1"/>
    <property type="match status" value="1"/>
</dbReference>
<dbReference type="SUPFAM" id="SSF55298">
    <property type="entry name" value="YjgF-like"/>
    <property type="match status" value="1"/>
</dbReference>
<keyword evidence="3" id="KW-1185">Reference proteome</keyword>
<dbReference type="InterPro" id="IPR035959">
    <property type="entry name" value="RutC-like_sf"/>
</dbReference>
<dbReference type="OrthoDB" id="9806350at2"/>
<dbReference type="AlphaFoldDB" id="J9DF42"/>
<protein>
    <submittedName>
        <fullName evidence="2">Putative endoribonuclease L-PSP (Protein synthesis inhibitor)</fullName>
    </submittedName>
</protein>
<dbReference type="EMBL" id="ALYF01000010">
    <property type="protein sequence ID" value="EJW20491.1"/>
    <property type="molecule type" value="Genomic_DNA"/>
</dbReference>
<dbReference type="Pfam" id="PF14588">
    <property type="entry name" value="YjgF_endoribonc"/>
    <property type="match status" value="1"/>
</dbReference>
<dbReference type="Proteomes" id="UP000004836">
    <property type="component" value="Unassembled WGS sequence"/>
</dbReference>
<dbReference type="eggNOG" id="COG0251">
    <property type="taxonomic scope" value="Bacteria"/>
</dbReference>
<name>J9DF42_9PROT</name>
<dbReference type="Gene3D" id="3.30.1330.40">
    <property type="entry name" value="RutC-like"/>
    <property type="match status" value="1"/>
</dbReference>
<comment type="caution">
    <text evidence="2">The sequence shown here is derived from an EMBL/GenBank/DDBJ whole genome shotgun (WGS) entry which is preliminary data.</text>
</comment>